<proteinExistence type="predicted"/>
<sequence>MVLRLAISNFATGIIPLLVFELERRKFAPANGTRRSVIPQRREERRQVESRARMKRQHQVSRELSPRGTRKPRKMRSGVGAELTRDVQTTAQREQGPPQEMTSGADVESVIGSP</sequence>
<gene>
    <name evidence="2" type="ORF">AAFF_G00434000</name>
</gene>
<comment type="caution">
    <text evidence="2">The sequence shown here is derived from an EMBL/GenBank/DDBJ whole genome shotgun (WGS) entry which is preliminary data.</text>
</comment>
<feature type="region of interest" description="Disordered" evidence="1">
    <location>
        <begin position="29"/>
        <end position="114"/>
    </location>
</feature>
<dbReference type="Proteomes" id="UP001221898">
    <property type="component" value="Unassembled WGS sequence"/>
</dbReference>
<dbReference type="AlphaFoldDB" id="A0AAD7S816"/>
<organism evidence="2 3">
    <name type="scientific">Aldrovandia affinis</name>
    <dbReference type="NCBI Taxonomy" id="143900"/>
    <lineage>
        <taxon>Eukaryota</taxon>
        <taxon>Metazoa</taxon>
        <taxon>Chordata</taxon>
        <taxon>Craniata</taxon>
        <taxon>Vertebrata</taxon>
        <taxon>Euteleostomi</taxon>
        <taxon>Actinopterygii</taxon>
        <taxon>Neopterygii</taxon>
        <taxon>Teleostei</taxon>
        <taxon>Notacanthiformes</taxon>
        <taxon>Halosauridae</taxon>
        <taxon>Aldrovandia</taxon>
    </lineage>
</organism>
<reference evidence="2" key="1">
    <citation type="journal article" date="2023" name="Science">
        <title>Genome structures resolve the early diversification of teleost fishes.</title>
        <authorList>
            <person name="Parey E."/>
            <person name="Louis A."/>
            <person name="Montfort J."/>
            <person name="Bouchez O."/>
            <person name="Roques C."/>
            <person name="Iampietro C."/>
            <person name="Lluch J."/>
            <person name="Castinel A."/>
            <person name="Donnadieu C."/>
            <person name="Desvignes T."/>
            <person name="Floi Bucao C."/>
            <person name="Jouanno E."/>
            <person name="Wen M."/>
            <person name="Mejri S."/>
            <person name="Dirks R."/>
            <person name="Jansen H."/>
            <person name="Henkel C."/>
            <person name="Chen W.J."/>
            <person name="Zahm M."/>
            <person name="Cabau C."/>
            <person name="Klopp C."/>
            <person name="Thompson A.W."/>
            <person name="Robinson-Rechavi M."/>
            <person name="Braasch I."/>
            <person name="Lecointre G."/>
            <person name="Bobe J."/>
            <person name="Postlethwait J.H."/>
            <person name="Berthelot C."/>
            <person name="Roest Crollius H."/>
            <person name="Guiguen Y."/>
        </authorList>
    </citation>
    <scope>NUCLEOTIDE SEQUENCE</scope>
    <source>
        <strain evidence="2">NC1722</strain>
    </source>
</reference>
<evidence type="ECO:0000256" key="1">
    <source>
        <dbReference type="SAM" id="MobiDB-lite"/>
    </source>
</evidence>
<feature type="compositionally biased region" description="Basic and acidic residues" evidence="1">
    <location>
        <begin position="40"/>
        <end position="52"/>
    </location>
</feature>
<evidence type="ECO:0000313" key="3">
    <source>
        <dbReference type="Proteomes" id="UP001221898"/>
    </source>
</evidence>
<keyword evidence="3" id="KW-1185">Reference proteome</keyword>
<dbReference type="EMBL" id="JAINUG010000095">
    <property type="protein sequence ID" value="KAJ8397711.1"/>
    <property type="molecule type" value="Genomic_DNA"/>
</dbReference>
<evidence type="ECO:0000313" key="2">
    <source>
        <dbReference type="EMBL" id="KAJ8397711.1"/>
    </source>
</evidence>
<name>A0AAD7S816_9TELE</name>
<accession>A0AAD7S816</accession>
<protein>
    <submittedName>
        <fullName evidence="2">Uncharacterized protein</fullName>
    </submittedName>
</protein>